<dbReference type="OrthoDB" id="2915840at2759"/>
<dbReference type="Proteomes" id="UP000701801">
    <property type="component" value="Unassembled WGS sequence"/>
</dbReference>
<evidence type="ECO:0000313" key="5">
    <source>
        <dbReference type="Proteomes" id="UP000701801"/>
    </source>
</evidence>
<sequence length="570" mass="63276">MDSTETADVVVVGAGWVGLVAAKTYLEVHPESQVILLEAESSVGGVWASHRLYPGLKSNNMLGTYEYGDFPMDEATWGVKPGQHIPGNVIHEYLTAYAKKFGVFERTRFNTTVESVRRGDKGGWLLETNKQKLIFAKKLVVATGMTSQAFMPTFEGQDSFEVPLFHSKDFLQHKGTLKTAKKVTIFGGTKSAWDAVYAYASEGVLVDWVIRESGHGPVWMAPPYVTPLKKWLEKLVHTRFLTWLSPCIWGDSDGYGKIRGWSHGTAFGRALVDRFWAILGGDVLALNKYDSHPETAKLKPWIPAFWVGAGLSILNYDTDFFEVVKSGKVKVQIADVSRLSKGQVHLSSGETLETDALLCSTGWKHSAPMNFQPEGLEAELGLPHLEDVTQSEATLTAKADAEIFTRFPRLIDQPKQNEKLQPLTNSNTSLTPPDLYRFMVPTKPGFLETHDIAFAGSLMTIATSTIAQVQALWITAYFDGKLACTQDVDDQASALQYSATLHNRFGKWRYPGGWGGKIPDFVFDALPYIDMLLKDLGINSRRKTSAFKEITQPYGPEDYVGIVGEWKKAN</sequence>
<evidence type="ECO:0008006" key="6">
    <source>
        <dbReference type="Google" id="ProtNLM"/>
    </source>
</evidence>
<dbReference type="PANTHER" id="PTHR23023">
    <property type="entry name" value="DIMETHYLANILINE MONOOXYGENASE"/>
    <property type="match status" value="1"/>
</dbReference>
<dbReference type="EMBL" id="CAJVRM010000726">
    <property type="protein sequence ID" value="CAG8983480.1"/>
    <property type="molecule type" value="Genomic_DNA"/>
</dbReference>
<proteinExistence type="predicted"/>
<dbReference type="FunFam" id="3.50.50.60:FF:000258">
    <property type="entry name" value="Flavin-binding monooxygenase-like protein (AFU_orthologue AFUA_6G01900)"/>
    <property type="match status" value="1"/>
</dbReference>
<keyword evidence="3" id="KW-0560">Oxidoreductase</keyword>
<keyword evidence="5" id="KW-1185">Reference proteome</keyword>
<evidence type="ECO:0000313" key="4">
    <source>
        <dbReference type="EMBL" id="CAG8983480.1"/>
    </source>
</evidence>
<dbReference type="AlphaFoldDB" id="A0A9N9LY73"/>
<reference evidence="4" key="1">
    <citation type="submission" date="2021-07" db="EMBL/GenBank/DDBJ databases">
        <authorList>
            <person name="Durling M."/>
        </authorList>
    </citation>
    <scope>NUCLEOTIDE SEQUENCE</scope>
</reference>
<dbReference type="SUPFAM" id="SSF51905">
    <property type="entry name" value="FAD/NAD(P)-binding domain"/>
    <property type="match status" value="1"/>
</dbReference>
<dbReference type="Pfam" id="PF13738">
    <property type="entry name" value="Pyr_redox_3"/>
    <property type="match status" value="1"/>
</dbReference>
<evidence type="ECO:0000256" key="2">
    <source>
        <dbReference type="ARBA" id="ARBA00022827"/>
    </source>
</evidence>
<dbReference type="Gene3D" id="3.50.50.60">
    <property type="entry name" value="FAD/NAD(P)-binding domain"/>
    <property type="match status" value="1"/>
</dbReference>
<evidence type="ECO:0000256" key="1">
    <source>
        <dbReference type="ARBA" id="ARBA00022630"/>
    </source>
</evidence>
<comment type="caution">
    <text evidence="4">The sequence shown here is derived from an EMBL/GenBank/DDBJ whole genome shotgun (WGS) entry which is preliminary data.</text>
</comment>
<organism evidence="4 5">
    <name type="scientific">Hymenoscyphus albidus</name>
    <dbReference type="NCBI Taxonomy" id="595503"/>
    <lineage>
        <taxon>Eukaryota</taxon>
        <taxon>Fungi</taxon>
        <taxon>Dikarya</taxon>
        <taxon>Ascomycota</taxon>
        <taxon>Pezizomycotina</taxon>
        <taxon>Leotiomycetes</taxon>
        <taxon>Helotiales</taxon>
        <taxon>Helotiaceae</taxon>
        <taxon>Hymenoscyphus</taxon>
    </lineage>
</organism>
<accession>A0A9N9LY73</accession>
<keyword evidence="1" id="KW-0285">Flavoprotein</keyword>
<dbReference type="InterPro" id="IPR050346">
    <property type="entry name" value="FMO-like"/>
</dbReference>
<gene>
    <name evidence="4" type="ORF">HYALB_00000649</name>
</gene>
<protein>
    <recommendedName>
        <fullName evidence="6">FAD/NAD(P)-binding domain-containing protein</fullName>
    </recommendedName>
</protein>
<keyword evidence="2" id="KW-0274">FAD</keyword>
<dbReference type="GO" id="GO:0016491">
    <property type="term" value="F:oxidoreductase activity"/>
    <property type="evidence" value="ECO:0007669"/>
    <property type="project" value="UniProtKB-KW"/>
</dbReference>
<evidence type="ECO:0000256" key="3">
    <source>
        <dbReference type="ARBA" id="ARBA00023002"/>
    </source>
</evidence>
<dbReference type="InterPro" id="IPR036188">
    <property type="entry name" value="FAD/NAD-bd_sf"/>
</dbReference>
<name>A0A9N9LY73_9HELO</name>